<evidence type="ECO:0000313" key="2">
    <source>
        <dbReference type="EMBL" id="MCI5756377.1"/>
    </source>
</evidence>
<evidence type="ECO:0000256" key="1">
    <source>
        <dbReference type="SAM" id="Phobius"/>
    </source>
</evidence>
<organism evidence="2 3">
    <name type="scientific">Candidatus Colimorpha enterica</name>
    <dbReference type="NCBI Taxonomy" id="3083063"/>
    <lineage>
        <taxon>Bacteria</taxon>
        <taxon>Pseudomonadati</taxon>
        <taxon>Bacteroidota</taxon>
        <taxon>Bacteroidia</taxon>
        <taxon>Bacteroidales</taxon>
        <taxon>Candidatus Colimorpha</taxon>
    </lineage>
</organism>
<keyword evidence="1" id="KW-1133">Transmembrane helix</keyword>
<dbReference type="Proteomes" id="UP001139365">
    <property type="component" value="Unassembled WGS sequence"/>
</dbReference>
<dbReference type="AlphaFoldDB" id="A0AAE3K0U1"/>
<keyword evidence="1" id="KW-0812">Transmembrane</keyword>
<keyword evidence="1" id="KW-0472">Membrane</keyword>
<gene>
    <name evidence="2" type="ORF">MR241_08825</name>
</gene>
<protein>
    <submittedName>
        <fullName evidence="2">Uncharacterized protein</fullName>
    </submittedName>
</protein>
<name>A0AAE3K0U1_9BACT</name>
<accession>A0AAE3K0U1</accession>
<feature type="transmembrane region" description="Helical" evidence="1">
    <location>
        <begin position="12"/>
        <end position="30"/>
    </location>
</feature>
<proteinExistence type="predicted"/>
<evidence type="ECO:0000313" key="3">
    <source>
        <dbReference type="Proteomes" id="UP001139365"/>
    </source>
</evidence>
<reference evidence="2 3" key="1">
    <citation type="submission" date="2022-03" db="EMBL/GenBank/DDBJ databases">
        <title>Metagenome-assembled genomes from swine fecal metagenomes.</title>
        <authorList>
            <person name="Holman D.B."/>
            <person name="Kommadath A."/>
        </authorList>
    </citation>
    <scope>NUCLEOTIDE SEQUENCE [LARGE SCALE GENOMIC DNA]</scope>
    <source>
        <strain evidence="2">SUG147</strain>
    </source>
</reference>
<sequence>MKKASHERLRAVAVAAVIFAAVAVMTYATVRNSQRHSEVMPDTDKNTAEVDLGDGIFITGFGRYSGAYMEDGKNDTVTGIFMITVENRSEKTLQYGEITLTGSAGTAEFSVSTLPPKGKAVLLEKNRMEYRSANGFADRRLNNRVFFETEPTLCGDRIKIGGLDGKLNVTNISGKKIEGDVTVFYKNFRDGYYYGGITYRAAVNGGLEPGEVRQINAGHFSVKGSTVVFVTCP</sequence>
<dbReference type="EMBL" id="JALEMU010000144">
    <property type="protein sequence ID" value="MCI5756377.1"/>
    <property type="molecule type" value="Genomic_DNA"/>
</dbReference>
<comment type="caution">
    <text evidence="2">The sequence shown here is derived from an EMBL/GenBank/DDBJ whole genome shotgun (WGS) entry which is preliminary data.</text>
</comment>